<dbReference type="PANTHER" id="PTHR14362">
    <property type="entry name" value="COILED-COIL DOMAIN-CONTAINING PROTEIN 81"/>
    <property type="match status" value="1"/>
</dbReference>
<dbReference type="InterPro" id="IPR026295">
    <property type="entry name" value="CCD81"/>
</dbReference>
<dbReference type="EMBL" id="VWPX01009306">
    <property type="protein sequence ID" value="NWI14252.1"/>
    <property type="molecule type" value="Genomic_DNA"/>
</dbReference>
<evidence type="ECO:0000259" key="1">
    <source>
        <dbReference type="Pfam" id="PF18289"/>
    </source>
</evidence>
<comment type="caution">
    <text evidence="2">The sequence shown here is derived from an EMBL/GenBank/DDBJ whole genome shotgun (WGS) entry which is preliminary data.</text>
</comment>
<dbReference type="GO" id="GO:0005815">
    <property type="term" value="C:microtubule organizing center"/>
    <property type="evidence" value="ECO:0007669"/>
    <property type="project" value="TreeGrafter"/>
</dbReference>
<sequence length="139" mass="15961">QGVLVESLGTFCTVHKPLLLSEEEVLWVRRPIFKLGWQMLWPGRLTSPKVTIPDDVTIEPLNYLLLSLVTSLPWRVAEDCVKETILLFSCHLENQHNVAFAFQDIGVLTHRRDRVCMLFYASCIQRLEKRASLLAALRS</sequence>
<dbReference type="Pfam" id="PF18289">
    <property type="entry name" value="HU-CCDC81_euk_2"/>
    <property type="match status" value="1"/>
</dbReference>
<organism evidence="2 3">
    <name type="scientific">Crypturellus soui</name>
    <dbReference type="NCBI Taxonomy" id="458187"/>
    <lineage>
        <taxon>Eukaryota</taxon>
        <taxon>Metazoa</taxon>
        <taxon>Chordata</taxon>
        <taxon>Craniata</taxon>
        <taxon>Vertebrata</taxon>
        <taxon>Euteleostomi</taxon>
        <taxon>Archelosauria</taxon>
        <taxon>Archosauria</taxon>
        <taxon>Dinosauria</taxon>
        <taxon>Saurischia</taxon>
        <taxon>Theropoda</taxon>
        <taxon>Coelurosauria</taxon>
        <taxon>Aves</taxon>
        <taxon>Palaeognathae</taxon>
        <taxon>Tinamiformes</taxon>
        <taxon>Tinamidae</taxon>
        <taxon>Crypturellus</taxon>
    </lineage>
</organism>
<name>A0A7K4KDK2_9AVES</name>
<dbReference type="OrthoDB" id="125906at2759"/>
<gene>
    <name evidence="2" type="primary">Ccdc81_2</name>
    <name evidence="2" type="ORF">CRYSOU_R07336</name>
</gene>
<keyword evidence="3" id="KW-1185">Reference proteome</keyword>
<dbReference type="AlphaFoldDB" id="A0A7K4KDK2"/>
<feature type="non-terminal residue" evidence="2">
    <location>
        <position position="1"/>
    </location>
</feature>
<proteinExistence type="predicted"/>
<feature type="non-terminal residue" evidence="2">
    <location>
        <position position="139"/>
    </location>
</feature>
<evidence type="ECO:0000313" key="2">
    <source>
        <dbReference type="EMBL" id="NWI14252.1"/>
    </source>
</evidence>
<feature type="domain" description="CCDC81 HU" evidence="1">
    <location>
        <begin position="58"/>
        <end position="129"/>
    </location>
</feature>
<dbReference type="InterPro" id="IPR040673">
    <property type="entry name" value="CCDC81_HU_dom_2"/>
</dbReference>
<accession>A0A7K4KDK2</accession>
<dbReference type="PANTHER" id="PTHR14362:SF2">
    <property type="entry name" value="COILED-COIL DOMAIN-CONTAINING PROTEIN 81"/>
    <property type="match status" value="1"/>
</dbReference>
<evidence type="ECO:0000313" key="3">
    <source>
        <dbReference type="Proteomes" id="UP000545332"/>
    </source>
</evidence>
<protein>
    <submittedName>
        <fullName evidence="2">CCD81 protein</fullName>
    </submittedName>
</protein>
<dbReference type="Proteomes" id="UP000545332">
    <property type="component" value="Unassembled WGS sequence"/>
</dbReference>
<reference evidence="2 3" key="1">
    <citation type="submission" date="2019-09" db="EMBL/GenBank/DDBJ databases">
        <title>Bird 10,000 Genomes (B10K) Project - Family phase.</title>
        <authorList>
            <person name="Zhang G."/>
        </authorList>
    </citation>
    <scope>NUCLEOTIDE SEQUENCE [LARGE SCALE GENOMIC DNA]</scope>
    <source>
        <strain evidence="2">B10K-MSB-42743</strain>
        <tissue evidence="2">Heart</tissue>
    </source>
</reference>